<dbReference type="EMBL" id="AEDY01000114">
    <property type="protein sequence ID" value="EFO53555.1"/>
    <property type="molecule type" value="Genomic_DNA"/>
</dbReference>
<accession>A0ABP2J2C8</accession>
<evidence type="ECO:0000313" key="1">
    <source>
        <dbReference type="EMBL" id="EFO53555.1"/>
    </source>
</evidence>
<organism evidence="1">
    <name type="scientific">Streptococcus infantis SK1302</name>
    <dbReference type="NCBI Taxonomy" id="871237"/>
    <lineage>
        <taxon>Bacteria</taxon>
        <taxon>Bacillati</taxon>
        <taxon>Bacillota</taxon>
        <taxon>Bacilli</taxon>
        <taxon>Lactobacillales</taxon>
        <taxon>Streptococcaceae</taxon>
        <taxon>Streptococcus</taxon>
    </lineage>
</organism>
<protein>
    <submittedName>
        <fullName evidence="1">Uncharacterized protein</fullName>
    </submittedName>
</protein>
<gene>
    <name evidence="1" type="ORF">SIN_1739</name>
</gene>
<reference evidence="1" key="1">
    <citation type="submission" date="2010-09" db="EMBL/GenBank/DDBJ databases">
        <authorList>
            <person name="Daugherty S.C."/>
            <person name="Kilian M."/>
            <person name="Tettelin H."/>
        </authorList>
    </citation>
    <scope>NUCLEOTIDE SEQUENCE [LARGE SCALE GENOMIC DNA]</scope>
    <source>
        <strain evidence="1">SK1302</strain>
    </source>
</reference>
<proteinExistence type="predicted"/>
<name>A0ABP2J2C8_9STRE</name>
<comment type="caution">
    <text evidence="1">The sequence shown here is derived from an EMBL/GenBank/DDBJ whole genome shotgun (WGS) entry which is preliminary data.</text>
</comment>
<sequence>MTLILAVSKNILIFFSHSKKGWEIPVTNYYYLLENLAF</sequence>